<feature type="region of interest" description="Disordered" evidence="1">
    <location>
        <begin position="772"/>
        <end position="805"/>
    </location>
</feature>
<dbReference type="InterPro" id="IPR047589">
    <property type="entry name" value="DUF11_rpt"/>
</dbReference>
<feature type="chain" id="PRO_5020628213" evidence="3">
    <location>
        <begin position="48"/>
        <end position="1554"/>
    </location>
</feature>
<evidence type="ECO:0000256" key="3">
    <source>
        <dbReference type="SAM" id="SignalP"/>
    </source>
</evidence>
<feature type="compositionally biased region" description="Low complexity" evidence="1">
    <location>
        <begin position="796"/>
        <end position="805"/>
    </location>
</feature>
<dbReference type="NCBIfam" id="TIGR04226">
    <property type="entry name" value="RrgB_K2N_iso_D2"/>
    <property type="match status" value="1"/>
</dbReference>
<feature type="region of interest" description="Disordered" evidence="1">
    <location>
        <begin position="271"/>
        <end position="290"/>
    </location>
</feature>
<dbReference type="InterPro" id="IPR051172">
    <property type="entry name" value="Chlamydia_OmcB"/>
</dbReference>
<dbReference type="NCBIfam" id="TIGR01451">
    <property type="entry name" value="B_ant_repeat"/>
    <property type="match status" value="2"/>
</dbReference>
<feature type="domain" description="DUF11" evidence="4">
    <location>
        <begin position="1262"/>
        <end position="1382"/>
    </location>
</feature>
<evidence type="ECO:0000313" key="5">
    <source>
        <dbReference type="EMBL" id="THT97972.1"/>
    </source>
</evidence>
<sequence>MRTLMKHREWRASNRAHFSVLKNLRYAPLAKTSALVISLGLACTAHAATNYDILVNHEAFFANPTTESVTGVVDGPAGGEFVYRAKIKLNGAATDAVLDDVVLSQSLPAGALFLGTSSTEASANVKCTDAPTIGAVIAAPTLEGEFTTPIHCTVSGVNFTKFVEVDFHVRLPSEGTEWKAYASASSASNVDPDQSSESPNHSNIERNVTTYEAADLAIAFTSPTESGSYKQGDVVFYTLVASNANSEYAFDLKAGEMAVVRFPLPSGTAFQSTPSGNGWNCQQKEDSETNPPVAVQECTYTVPAGQKIAKGSSLPPLTIPVLLNASGTVAATASVTGLRAGGQTFEESESDNNSTHVSIAVATNNALDMALAKRVSPSVVDALAAGGSVPVTYTLTASRVSGSVAIPENVQLKDTLPDSISGIEASGGADWNCTVAGQTVTCDYEGVMPSNGTYPVVTIKGELAVSATKAGEKVENNAAVSASNETDVAKINNSAKAVVEISNNVRLSINKTRSDSVVASGQPYSYTITVKNEGPLDVLPGQTITVHDQLDERLTFDGLDTDSATAGWKCADADASNLVTCTFANGLAKNATTQLKLNVHATLADPNSFATVKNTAKLVGVDGRGGNFENAVSNEASVNFSTKSADLMIEKSAQVSGNAVSGAEVVYTLKMKNQTVSTEFTQTAKTVVVEDTINNLIIDNYAGAPWNFPKYDNDRFIEVTAAHPNGDDATGLCKLSGTNNDKSAKVTCTFTNVPVSDTDEYTVVIKARQYVDPTSNSEPSNKITNTATVSSEDTADSNSKNNSDSAEVTLTALTDVRLSRTASLEKAAAGQAITYTITAKNHGPSAARGIKVVETLPIGTFWVGSAATVGGGGECTLNGGLAPTDGMEITASNNTLTCTWPESFVLTENNQEAISYLVRSAGEGYADTLKSSAVVSTVTPEITKDNNTANTSIPLDEPNVDVLISMQHSDDGLKLKDEETQYTITVTNSGASTSYATGVHMENAFPASGSTAAFEFVKLVGVTGVSRFSADNCKVPAQGATSGAVVCDFPWMAPNETVQIRFTMKPVELLDGRAVGTVNHNATVSADVERLNSGLDTSRNNSTRDRTSTYDPASVSDPDALRFVDLSLTKTVQAPQPAAVSMEDVITYRLVVKNEEDPQGDPRNDLVNGNAIVTDVLPPYLALDGAPPNGCRYEESSRTLTCTVTDLAAGAETSFEFKARVVNLPANADEITNTAQLVSPGDPDESNNEDKASVTLPKEEADLSIFKTTVGVANDAILDVGDTLTYSLTIRNESTSDTSRSATATDVIPPALELTAFPNDRCAYTETSRTLVCQVGVLAPEQSTSIQLETQVISIGQEISNTATVSAPKDTNPDNDTSTITVPTRNVEVDLSVGITVVDRDNKTPVKPGEELTYLVTVTNVETDPTRTSTPSTVTITLPPGTELDLTKLPPACTYDEDSHIVLCQVGELMPGESVDFSLPVKVKEDIKEITLPAKAVVSNDKDYNPDNNIDEVDLPMERKEVVAVPVNHPGALLGLMAIIFAFAARRRSVARQN</sequence>
<feature type="transmembrane region" description="Helical" evidence="2">
    <location>
        <begin position="1527"/>
        <end position="1545"/>
    </location>
</feature>
<feature type="domain" description="DUF11" evidence="4">
    <location>
        <begin position="507"/>
        <end position="624"/>
    </location>
</feature>
<keyword evidence="3" id="KW-0732">Signal</keyword>
<proteinExistence type="predicted"/>
<comment type="caution">
    <text evidence="5">The sequence shown here is derived from an EMBL/GenBank/DDBJ whole genome shotgun (WGS) entry which is preliminary data.</text>
</comment>
<dbReference type="Gene3D" id="2.60.40.740">
    <property type="match status" value="1"/>
</dbReference>
<feature type="compositionally biased region" description="Polar residues" evidence="1">
    <location>
        <begin position="271"/>
        <end position="282"/>
    </location>
</feature>
<evidence type="ECO:0000256" key="1">
    <source>
        <dbReference type="SAM" id="MobiDB-lite"/>
    </source>
</evidence>
<dbReference type="InterPro" id="IPR026466">
    <property type="entry name" value="Fim_isopep_form_D2_dom"/>
</dbReference>
<name>A0A4S8ET75_9BURK</name>
<feature type="compositionally biased region" description="Polar residues" evidence="1">
    <location>
        <begin position="772"/>
        <end position="792"/>
    </location>
</feature>
<accession>A0A4S8ET75</accession>
<dbReference type="PANTHER" id="PTHR34819:SF3">
    <property type="entry name" value="CELL SURFACE PROTEIN"/>
    <property type="match status" value="1"/>
</dbReference>
<dbReference type="Proteomes" id="UP000308917">
    <property type="component" value="Unassembled WGS sequence"/>
</dbReference>
<feature type="domain" description="DUF11" evidence="4">
    <location>
        <begin position="1390"/>
        <end position="1514"/>
    </location>
</feature>
<keyword evidence="6" id="KW-1185">Reference proteome</keyword>
<keyword evidence="2" id="KW-0812">Transmembrane</keyword>
<feature type="domain" description="DUF11" evidence="4">
    <location>
        <begin position="815"/>
        <end position="953"/>
    </location>
</feature>
<dbReference type="InterPro" id="IPR001434">
    <property type="entry name" value="OmcB-like_DUF11"/>
</dbReference>
<feature type="region of interest" description="Disordered" evidence="1">
    <location>
        <begin position="1091"/>
        <end position="1114"/>
    </location>
</feature>
<gene>
    <name evidence="5" type="ORF">E9531_15265</name>
</gene>
<keyword evidence="2" id="KW-0472">Membrane</keyword>
<dbReference type="Pfam" id="PF01345">
    <property type="entry name" value="DUF11"/>
    <property type="match status" value="5"/>
</dbReference>
<reference evidence="5 6" key="1">
    <citation type="journal article" date="2015" name="Antonie Van Leeuwenhoek">
        <title>Lampropedia puyangensis sp. nov., isolated from symptomatic bark of Populus ? euramericana canker and emended description of Lampropedia hyalina (Ehrenberg 1832) Lee et al. 2004.</title>
        <authorList>
            <person name="Li Y."/>
            <person name="Wang T."/>
            <person name="Piao C.G."/>
            <person name="Wang L.F."/>
            <person name="Tian G.Z."/>
            <person name="Zhu T.H."/>
            <person name="Guo M.W."/>
        </authorList>
    </citation>
    <scope>NUCLEOTIDE SEQUENCE [LARGE SCALE GENOMIC DNA]</scope>
    <source>
        <strain evidence="5 6">2-bin</strain>
    </source>
</reference>
<evidence type="ECO:0000256" key="2">
    <source>
        <dbReference type="SAM" id="Phobius"/>
    </source>
</evidence>
<feature type="region of interest" description="Disordered" evidence="1">
    <location>
        <begin position="184"/>
        <end position="203"/>
    </location>
</feature>
<organism evidence="5 6">
    <name type="scientific">Lampropedia puyangensis</name>
    <dbReference type="NCBI Taxonomy" id="1330072"/>
    <lineage>
        <taxon>Bacteria</taxon>
        <taxon>Pseudomonadati</taxon>
        <taxon>Pseudomonadota</taxon>
        <taxon>Betaproteobacteria</taxon>
        <taxon>Burkholderiales</taxon>
        <taxon>Comamonadaceae</taxon>
        <taxon>Lampropedia</taxon>
    </lineage>
</organism>
<evidence type="ECO:0000313" key="6">
    <source>
        <dbReference type="Proteomes" id="UP000308917"/>
    </source>
</evidence>
<keyword evidence="2" id="KW-1133">Transmembrane helix</keyword>
<dbReference type="EMBL" id="STFG01000024">
    <property type="protein sequence ID" value="THT97972.1"/>
    <property type="molecule type" value="Genomic_DNA"/>
</dbReference>
<protein>
    <submittedName>
        <fullName evidence="5">DUF11 domain-containing protein</fullName>
    </submittedName>
</protein>
<feature type="signal peptide" evidence="3">
    <location>
        <begin position="1"/>
        <end position="47"/>
    </location>
</feature>
<evidence type="ECO:0000259" key="4">
    <source>
        <dbReference type="Pfam" id="PF01345"/>
    </source>
</evidence>
<dbReference type="PANTHER" id="PTHR34819">
    <property type="entry name" value="LARGE CYSTEINE-RICH PERIPLASMIC PROTEIN OMCB"/>
    <property type="match status" value="1"/>
</dbReference>
<feature type="domain" description="DUF11" evidence="4">
    <location>
        <begin position="1125"/>
        <end position="1254"/>
    </location>
</feature>